<feature type="domain" description="ChsH2 C-terminal OB-fold" evidence="1">
    <location>
        <begin position="53"/>
        <end position="118"/>
    </location>
</feature>
<dbReference type="RefSeq" id="WP_188721084.1">
    <property type="nucleotide sequence ID" value="NZ_BMIF01000006.1"/>
</dbReference>
<feature type="domain" description="ChsH2 rubredoxin-like zinc ribbon" evidence="2">
    <location>
        <begin position="16"/>
        <end position="50"/>
    </location>
</feature>
<keyword evidence="4" id="KW-1185">Reference proteome</keyword>
<dbReference type="Proteomes" id="UP000636264">
    <property type="component" value="Unassembled WGS sequence"/>
</dbReference>
<dbReference type="InterPro" id="IPR002878">
    <property type="entry name" value="ChsH2_C"/>
</dbReference>
<dbReference type="InterPro" id="IPR052513">
    <property type="entry name" value="Thioester_dehydratase-like"/>
</dbReference>
<dbReference type="InterPro" id="IPR022002">
    <property type="entry name" value="ChsH2_Znr"/>
</dbReference>
<dbReference type="AlphaFoldDB" id="A0A916RSK2"/>
<dbReference type="Pfam" id="PF01796">
    <property type="entry name" value="OB_ChsH2_C"/>
    <property type="match status" value="1"/>
</dbReference>
<evidence type="ECO:0008006" key="5">
    <source>
        <dbReference type="Google" id="ProtNLM"/>
    </source>
</evidence>
<evidence type="ECO:0000259" key="1">
    <source>
        <dbReference type="Pfam" id="PF01796"/>
    </source>
</evidence>
<dbReference type="Pfam" id="PF12172">
    <property type="entry name" value="zf-ChsH2"/>
    <property type="match status" value="1"/>
</dbReference>
<protein>
    <recommendedName>
        <fullName evidence="5">DNA-binding protein</fullName>
    </recommendedName>
</protein>
<dbReference type="Gene3D" id="6.10.30.10">
    <property type="match status" value="1"/>
</dbReference>
<reference evidence="3" key="2">
    <citation type="submission" date="2020-09" db="EMBL/GenBank/DDBJ databases">
        <authorList>
            <person name="Sun Q."/>
            <person name="Zhou Y."/>
        </authorList>
    </citation>
    <scope>NUCLEOTIDE SEQUENCE</scope>
    <source>
        <strain evidence="3">CGMCC 1.15320</strain>
    </source>
</reference>
<accession>A0A916RSK2</accession>
<evidence type="ECO:0000313" key="3">
    <source>
        <dbReference type="EMBL" id="GGA67448.1"/>
    </source>
</evidence>
<evidence type="ECO:0000259" key="2">
    <source>
        <dbReference type="Pfam" id="PF12172"/>
    </source>
</evidence>
<name>A0A916RSK2_9HYPH</name>
<proteinExistence type="predicted"/>
<dbReference type="PANTHER" id="PTHR34075:SF5">
    <property type="entry name" value="BLR3430 PROTEIN"/>
    <property type="match status" value="1"/>
</dbReference>
<comment type="caution">
    <text evidence="3">The sequence shown here is derived from an EMBL/GenBank/DDBJ whole genome shotgun (WGS) entry which is preliminary data.</text>
</comment>
<dbReference type="SUPFAM" id="SSF50249">
    <property type="entry name" value="Nucleic acid-binding proteins"/>
    <property type="match status" value="1"/>
</dbReference>
<reference evidence="3" key="1">
    <citation type="journal article" date="2014" name="Int. J. Syst. Evol. Microbiol.">
        <title>Complete genome sequence of Corynebacterium casei LMG S-19264T (=DSM 44701T), isolated from a smear-ripened cheese.</title>
        <authorList>
            <consortium name="US DOE Joint Genome Institute (JGI-PGF)"/>
            <person name="Walter F."/>
            <person name="Albersmeier A."/>
            <person name="Kalinowski J."/>
            <person name="Ruckert C."/>
        </authorList>
    </citation>
    <scope>NUCLEOTIDE SEQUENCE</scope>
    <source>
        <strain evidence="3">CGMCC 1.15320</strain>
    </source>
</reference>
<organism evidence="3 4">
    <name type="scientific">Nitratireductor aestuarii</name>
    <dbReference type="NCBI Taxonomy" id="1735103"/>
    <lineage>
        <taxon>Bacteria</taxon>
        <taxon>Pseudomonadati</taxon>
        <taxon>Pseudomonadota</taxon>
        <taxon>Alphaproteobacteria</taxon>
        <taxon>Hyphomicrobiales</taxon>
        <taxon>Phyllobacteriaceae</taxon>
        <taxon>Nitratireductor</taxon>
    </lineage>
</organism>
<gene>
    <name evidence="3" type="ORF">GCM10011385_21680</name>
</gene>
<dbReference type="InterPro" id="IPR012340">
    <property type="entry name" value="NA-bd_OB-fold"/>
</dbReference>
<dbReference type="PANTHER" id="PTHR34075">
    <property type="entry name" value="BLR3430 PROTEIN"/>
    <property type="match status" value="1"/>
</dbReference>
<sequence>MSFPVPEITDVNRPYWDGLAAGELRYQHCKCCGNNWLPAREHCPQCLSADREWRPSSGKGTILSWVVYRHAYAPHLADRLPYDVTAVELDEGARLLTNIVNGDEGRKLSVGARVELCIENEEGVSLPRFKLTDPK</sequence>
<evidence type="ECO:0000313" key="4">
    <source>
        <dbReference type="Proteomes" id="UP000636264"/>
    </source>
</evidence>
<dbReference type="EMBL" id="BMIF01000006">
    <property type="protein sequence ID" value="GGA67448.1"/>
    <property type="molecule type" value="Genomic_DNA"/>
</dbReference>